<reference evidence="4 5" key="1">
    <citation type="journal article" date="2010" name="Nature">
        <title>The Ectocarpus genome and the independent evolution of multicellularity in brown algae.</title>
        <authorList>
            <person name="Cock J.M."/>
            <person name="Sterck L."/>
            <person name="Rouze P."/>
            <person name="Scornet D."/>
            <person name="Allen A.E."/>
            <person name="Amoutzias G."/>
            <person name="Anthouard V."/>
            <person name="Artiguenave F."/>
            <person name="Aury J.M."/>
            <person name="Badger J.H."/>
            <person name="Beszteri B."/>
            <person name="Billiau K."/>
            <person name="Bonnet E."/>
            <person name="Bothwell J.H."/>
            <person name="Bowler C."/>
            <person name="Boyen C."/>
            <person name="Brownlee C."/>
            <person name="Carrano C.J."/>
            <person name="Charrier B."/>
            <person name="Cho G.Y."/>
            <person name="Coelho S.M."/>
            <person name="Collen J."/>
            <person name="Corre E."/>
            <person name="Da Silva C."/>
            <person name="Delage L."/>
            <person name="Delaroque N."/>
            <person name="Dittami S.M."/>
            <person name="Doulbeau S."/>
            <person name="Elias M."/>
            <person name="Farnham G."/>
            <person name="Gachon C.M."/>
            <person name="Gschloessl B."/>
            <person name="Heesch S."/>
            <person name="Jabbari K."/>
            <person name="Jubin C."/>
            <person name="Kawai H."/>
            <person name="Kimura K."/>
            <person name="Kloareg B."/>
            <person name="Kupper F.C."/>
            <person name="Lang D."/>
            <person name="Le Bail A."/>
            <person name="Leblanc C."/>
            <person name="Lerouge P."/>
            <person name="Lohr M."/>
            <person name="Lopez P.J."/>
            <person name="Martens C."/>
            <person name="Maumus F."/>
            <person name="Michel G."/>
            <person name="Miranda-Saavedra D."/>
            <person name="Morales J."/>
            <person name="Moreau H."/>
            <person name="Motomura T."/>
            <person name="Nagasato C."/>
            <person name="Napoli C.A."/>
            <person name="Nelson D.R."/>
            <person name="Nyvall-Collen P."/>
            <person name="Peters A.F."/>
            <person name="Pommier C."/>
            <person name="Potin P."/>
            <person name="Poulain J."/>
            <person name="Quesneville H."/>
            <person name="Read B."/>
            <person name="Rensing S.A."/>
            <person name="Ritter A."/>
            <person name="Rousvoal S."/>
            <person name="Samanta M."/>
            <person name="Samson G."/>
            <person name="Schroeder D.C."/>
            <person name="Segurens B."/>
            <person name="Strittmatter M."/>
            <person name="Tonon T."/>
            <person name="Tregear J.W."/>
            <person name="Valentin K."/>
            <person name="von Dassow P."/>
            <person name="Yamagishi T."/>
            <person name="Van de Peer Y."/>
            <person name="Wincker P."/>
        </authorList>
    </citation>
    <scope>NUCLEOTIDE SEQUENCE [LARGE SCALE GENOMIC DNA]</scope>
    <source>
        <strain evidence="5">Ec32 / CCAP1310/4</strain>
    </source>
</reference>
<dbReference type="InterPro" id="IPR010987">
    <property type="entry name" value="Glutathione-S-Trfase_C-like"/>
</dbReference>
<dbReference type="Pfam" id="PF00043">
    <property type="entry name" value="GST_C"/>
    <property type="match status" value="1"/>
</dbReference>
<dbReference type="SFLD" id="SFLDG00358">
    <property type="entry name" value="Main_(cytGST)"/>
    <property type="match status" value="1"/>
</dbReference>
<dbReference type="PROSITE" id="PS50404">
    <property type="entry name" value="GST_NTER"/>
    <property type="match status" value="1"/>
</dbReference>
<organism evidence="4 5">
    <name type="scientific">Ectocarpus siliculosus</name>
    <name type="common">Brown alga</name>
    <name type="synonym">Conferva siliculosa</name>
    <dbReference type="NCBI Taxonomy" id="2880"/>
    <lineage>
        <taxon>Eukaryota</taxon>
        <taxon>Sar</taxon>
        <taxon>Stramenopiles</taxon>
        <taxon>Ochrophyta</taxon>
        <taxon>PX clade</taxon>
        <taxon>Phaeophyceae</taxon>
        <taxon>Ectocarpales</taxon>
        <taxon>Ectocarpaceae</taxon>
        <taxon>Ectocarpus</taxon>
    </lineage>
</organism>
<evidence type="ECO:0000313" key="4">
    <source>
        <dbReference type="EMBL" id="CBJ48800.1"/>
    </source>
</evidence>
<protein>
    <submittedName>
        <fullName evidence="4">Glutathione S-transferase</fullName>
    </submittedName>
</protein>
<evidence type="ECO:0000256" key="1">
    <source>
        <dbReference type="ARBA" id="ARBA00007409"/>
    </source>
</evidence>
<dbReference type="SUPFAM" id="SSF47616">
    <property type="entry name" value="GST C-terminal domain-like"/>
    <property type="match status" value="1"/>
</dbReference>
<dbReference type="InterPro" id="IPR036282">
    <property type="entry name" value="Glutathione-S-Trfase_C_sf"/>
</dbReference>
<proteinExistence type="inferred from homology"/>
<dbReference type="EMBL" id="FN649744">
    <property type="protein sequence ID" value="CBJ48800.1"/>
    <property type="molecule type" value="Genomic_DNA"/>
</dbReference>
<feature type="domain" description="GST C-terminal" evidence="3">
    <location>
        <begin position="156"/>
        <end position="284"/>
    </location>
</feature>
<dbReference type="AlphaFoldDB" id="D7G2C3"/>
<gene>
    <name evidence="4" type="primary">GST</name>
    <name evidence="4" type="ORF">Esi_0047_0117</name>
</gene>
<dbReference type="SFLD" id="SFLDG01151">
    <property type="entry name" value="Main.2:_Nu-like"/>
    <property type="match status" value="1"/>
</dbReference>
<dbReference type="SUPFAM" id="SSF52833">
    <property type="entry name" value="Thioredoxin-like"/>
    <property type="match status" value="1"/>
</dbReference>
<dbReference type="PANTHER" id="PTHR44051:SF8">
    <property type="entry name" value="GLUTATHIONE S-TRANSFERASE GSTA"/>
    <property type="match status" value="1"/>
</dbReference>
<dbReference type="InterPro" id="IPR004046">
    <property type="entry name" value="GST_C"/>
</dbReference>
<dbReference type="InterPro" id="IPR036249">
    <property type="entry name" value="Thioredoxin-like_sf"/>
</dbReference>
<evidence type="ECO:0000259" key="2">
    <source>
        <dbReference type="PROSITE" id="PS50404"/>
    </source>
</evidence>
<evidence type="ECO:0000259" key="3">
    <source>
        <dbReference type="PROSITE" id="PS50405"/>
    </source>
</evidence>
<dbReference type="OrthoDB" id="422574at2759"/>
<dbReference type="Proteomes" id="UP000002630">
    <property type="component" value="Linkage Group LG19"/>
</dbReference>
<name>D7G2C3_ECTSI</name>
<dbReference type="PROSITE" id="PS50405">
    <property type="entry name" value="GST_CTER"/>
    <property type="match status" value="1"/>
</dbReference>
<dbReference type="PANTHER" id="PTHR44051">
    <property type="entry name" value="GLUTATHIONE S-TRANSFERASE-RELATED"/>
    <property type="match status" value="1"/>
</dbReference>
<sequence>MSDSGSAKTVSVAVGAGLATAGLVVGLAGPKVVEKILLKLKPGGKFSGMNKPTAGARTVKELEVGTHPLQLYSMATPNGQKVTIALEEMGLKYDAWYTNIMSGDQFTSGFVKVNPNSKIPALVDNDAPGGKPLHLFETGNILLYLAERSGKFLPTDPAAKAECLNWLFFNVGEAPYFGQFGHFTRYAPVKLDYAVNRYSTEVQRALDVLDKQLEGKSFLCGEEYSIADMAWLPWVRCLEIFYEAYDTLEMSTYSNVAAWRERVEARPATAKGLIINSGAQNGAFKEYHSA</sequence>
<dbReference type="Gene3D" id="1.20.1050.10">
    <property type="match status" value="1"/>
</dbReference>
<dbReference type="CDD" id="cd03048">
    <property type="entry name" value="GST_N_Ure2p_like"/>
    <property type="match status" value="1"/>
</dbReference>
<keyword evidence="5" id="KW-1185">Reference proteome</keyword>
<dbReference type="STRING" id="2880.D7G2C3"/>
<accession>D7G2C3</accession>
<dbReference type="OMA" id="GHSGAEY"/>
<dbReference type="Pfam" id="PF13409">
    <property type="entry name" value="GST_N_2"/>
    <property type="match status" value="1"/>
</dbReference>
<feature type="domain" description="GST N-terminal" evidence="2">
    <location>
        <begin position="66"/>
        <end position="153"/>
    </location>
</feature>
<dbReference type="SFLD" id="SFLDS00019">
    <property type="entry name" value="Glutathione_Transferase_(cytos"/>
    <property type="match status" value="1"/>
</dbReference>
<dbReference type="Gene3D" id="3.40.30.10">
    <property type="entry name" value="Glutaredoxin"/>
    <property type="match status" value="1"/>
</dbReference>
<dbReference type="EMBL" id="FN648674">
    <property type="protein sequence ID" value="CBJ48800.1"/>
    <property type="molecule type" value="Genomic_DNA"/>
</dbReference>
<dbReference type="InParanoid" id="D7G2C3"/>
<dbReference type="InterPro" id="IPR040079">
    <property type="entry name" value="Glutathione_S-Trfase"/>
</dbReference>
<dbReference type="GO" id="GO:0016740">
    <property type="term" value="F:transferase activity"/>
    <property type="evidence" value="ECO:0007669"/>
    <property type="project" value="UniProtKB-KW"/>
</dbReference>
<dbReference type="InterPro" id="IPR004045">
    <property type="entry name" value="Glutathione_S-Trfase_N"/>
</dbReference>
<evidence type="ECO:0000313" key="5">
    <source>
        <dbReference type="Proteomes" id="UP000002630"/>
    </source>
</evidence>
<comment type="similarity">
    <text evidence="1">Belongs to the GST superfamily.</text>
</comment>